<proteinExistence type="predicted"/>
<accession>A0AA88DF62</accession>
<feature type="compositionally biased region" description="Polar residues" evidence="1">
    <location>
        <begin position="1"/>
        <end position="12"/>
    </location>
</feature>
<dbReference type="Proteomes" id="UP001187192">
    <property type="component" value="Unassembled WGS sequence"/>
</dbReference>
<keyword evidence="3" id="KW-1185">Reference proteome</keyword>
<comment type="caution">
    <text evidence="2">The sequence shown here is derived from an EMBL/GenBank/DDBJ whole genome shotgun (WGS) entry which is preliminary data.</text>
</comment>
<evidence type="ECO:0000256" key="1">
    <source>
        <dbReference type="SAM" id="MobiDB-lite"/>
    </source>
</evidence>
<dbReference type="AlphaFoldDB" id="A0AA88DF62"/>
<gene>
    <name evidence="2" type="ORF">TIFTF001_022029</name>
</gene>
<name>A0AA88DF62_FICCA</name>
<evidence type="ECO:0000313" key="2">
    <source>
        <dbReference type="EMBL" id="GMN52902.1"/>
    </source>
</evidence>
<dbReference type="EMBL" id="BTGU01000043">
    <property type="protein sequence ID" value="GMN52902.1"/>
    <property type="molecule type" value="Genomic_DNA"/>
</dbReference>
<reference evidence="2" key="1">
    <citation type="submission" date="2023-07" db="EMBL/GenBank/DDBJ databases">
        <title>draft genome sequence of fig (Ficus carica).</title>
        <authorList>
            <person name="Takahashi T."/>
            <person name="Nishimura K."/>
        </authorList>
    </citation>
    <scope>NUCLEOTIDE SEQUENCE</scope>
</reference>
<organism evidence="2 3">
    <name type="scientific">Ficus carica</name>
    <name type="common">Common fig</name>
    <dbReference type="NCBI Taxonomy" id="3494"/>
    <lineage>
        <taxon>Eukaryota</taxon>
        <taxon>Viridiplantae</taxon>
        <taxon>Streptophyta</taxon>
        <taxon>Embryophyta</taxon>
        <taxon>Tracheophyta</taxon>
        <taxon>Spermatophyta</taxon>
        <taxon>Magnoliopsida</taxon>
        <taxon>eudicotyledons</taxon>
        <taxon>Gunneridae</taxon>
        <taxon>Pentapetalae</taxon>
        <taxon>rosids</taxon>
        <taxon>fabids</taxon>
        <taxon>Rosales</taxon>
        <taxon>Moraceae</taxon>
        <taxon>Ficeae</taxon>
        <taxon>Ficus</taxon>
    </lineage>
</organism>
<evidence type="ECO:0000313" key="3">
    <source>
        <dbReference type="Proteomes" id="UP001187192"/>
    </source>
</evidence>
<dbReference type="Gramene" id="FCD_00037069-RA">
    <property type="protein sequence ID" value="FCD_00037069-RA:cds"/>
    <property type="gene ID" value="FCD_00037069"/>
</dbReference>
<feature type="region of interest" description="Disordered" evidence="1">
    <location>
        <begin position="1"/>
        <end position="75"/>
    </location>
</feature>
<sequence>MEVSGNSINDGSEISDETKANPCSRRCRGIIDPTRPKPATGADDQNSPRPIVSRRRTPVPSVGSVRPTVGGSWVG</sequence>
<protein>
    <submittedName>
        <fullName evidence="2">Uncharacterized protein</fullName>
    </submittedName>
</protein>